<proteinExistence type="predicted"/>
<dbReference type="RefSeq" id="XP_056764487.1">
    <property type="nucleotide sequence ID" value="XM_056911661.1"/>
</dbReference>
<name>A0AAD6C293_9EURO</name>
<reference evidence="1" key="2">
    <citation type="journal article" date="2023" name="IMA Fungus">
        <title>Comparative genomic study of the Penicillium genus elucidates a diverse pangenome and 15 lateral gene transfer events.</title>
        <authorList>
            <person name="Petersen C."/>
            <person name="Sorensen T."/>
            <person name="Nielsen M.R."/>
            <person name="Sondergaard T.E."/>
            <person name="Sorensen J.L."/>
            <person name="Fitzpatrick D.A."/>
            <person name="Frisvad J.C."/>
            <person name="Nielsen K.L."/>
        </authorList>
    </citation>
    <scope>NUCLEOTIDE SEQUENCE</scope>
    <source>
        <strain evidence="1">IBT 16125</strain>
    </source>
</reference>
<dbReference type="AlphaFoldDB" id="A0AAD6C293"/>
<evidence type="ECO:0000313" key="2">
    <source>
        <dbReference type="Proteomes" id="UP001213681"/>
    </source>
</evidence>
<evidence type="ECO:0000313" key="1">
    <source>
        <dbReference type="EMBL" id="KAJ5444407.1"/>
    </source>
</evidence>
<dbReference type="GeneID" id="81601904"/>
<dbReference type="Gene3D" id="2.60.120.260">
    <property type="entry name" value="Galactose-binding domain-like"/>
    <property type="match status" value="1"/>
</dbReference>
<dbReference type="EMBL" id="JAPVEA010000007">
    <property type="protein sequence ID" value="KAJ5444407.1"/>
    <property type="molecule type" value="Genomic_DNA"/>
</dbReference>
<dbReference type="InterPro" id="IPR008979">
    <property type="entry name" value="Galactose-bd-like_sf"/>
</dbReference>
<sequence length="64" mass="7141">MWPTNVVVEKGGWVVLQVSSADTEPGVGLFKHNSPIDRLAWKFTGVNNIHFDGHENYLLLPVIP</sequence>
<protein>
    <submittedName>
        <fullName evidence="1">Uncharacterized protein</fullName>
    </submittedName>
</protein>
<organism evidence="1 2">
    <name type="scientific">Penicillium daleae</name>
    <dbReference type="NCBI Taxonomy" id="63821"/>
    <lineage>
        <taxon>Eukaryota</taxon>
        <taxon>Fungi</taxon>
        <taxon>Dikarya</taxon>
        <taxon>Ascomycota</taxon>
        <taxon>Pezizomycotina</taxon>
        <taxon>Eurotiomycetes</taxon>
        <taxon>Eurotiomycetidae</taxon>
        <taxon>Eurotiales</taxon>
        <taxon>Aspergillaceae</taxon>
        <taxon>Penicillium</taxon>
    </lineage>
</organism>
<accession>A0AAD6C293</accession>
<comment type="caution">
    <text evidence="1">The sequence shown here is derived from an EMBL/GenBank/DDBJ whole genome shotgun (WGS) entry which is preliminary data.</text>
</comment>
<dbReference type="Proteomes" id="UP001213681">
    <property type="component" value="Unassembled WGS sequence"/>
</dbReference>
<reference evidence="1" key="1">
    <citation type="submission" date="2022-12" db="EMBL/GenBank/DDBJ databases">
        <authorList>
            <person name="Petersen C."/>
        </authorList>
    </citation>
    <scope>NUCLEOTIDE SEQUENCE</scope>
    <source>
        <strain evidence="1">IBT 16125</strain>
    </source>
</reference>
<keyword evidence="2" id="KW-1185">Reference proteome</keyword>
<gene>
    <name evidence="1" type="ORF">N7458_008279</name>
</gene>
<dbReference type="SUPFAM" id="SSF49785">
    <property type="entry name" value="Galactose-binding domain-like"/>
    <property type="match status" value="1"/>
</dbReference>